<organism evidence="6 7">
    <name type="scientific">Mycolicibacterium anyangense</name>
    <dbReference type="NCBI Taxonomy" id="1431246"/>
    <lineage>
        <taxon>Bacteria</taxon>
        <taxon>Bacillati</taxon>
        <taxon>Actinomycetota</taxon>
        <taxon>Actinomycetes</taxon>
        <taxon>Mycobacteriales</taxon>
        <taxon>Mycobacteriaceae</taxon>
        <taxon>Mycolicibacterium</taxon>
    </lineage>
</organism>
<keyword evidence="4" id="KW-1015">Disulfide bond</keyword>
<dbReference type="Proteomes" id="UP000467249">
    <property type="component" value="Chromosome"/>
</dbReference>
<gene>
    <name evidence="6" type="ORF">MANY_32350</name>
</gene>
<evidence type="ECO:0000313" key="6">
    <source>
        <dbReference type="EMBL" id="BBZ77898.1"/>
    </source>
</evidence>
<dbReference type="EMBL" id="AP022620">
    <property type="protein sequence ID" value="BBZ77898.1"/>
    <property type="molecule type" value="Genomic_DNA"/>
</dbReference>
<dbReference type="Pfam" id="PF01083">
    <property type="entry name" value="Cutinase"/>
    <property type="match status" value="1"/>
</dbReference>
<dbReference type="KEGG" id="many:MANY_32350"/>
<keyword evidence="3" id="KW-0378">Hydrolase</keyword>
<dbReference type="PANTHER" id="PTHR33630">
    <property type="entry name" value="CUTINASE RV1984C-RELATED-RELATED"/>
    <property type="match status" value="1"/>
</dbReference>
<evidence type="ECO:0000313" key="7">
    <source>
        <dbReference type="Proteomes" id="UP000467249"/>
    </source>
</evidence>
<feature type="signal peptide" evidence="5">
    <location>
        <begin position="1"/>
        <end position="27"/>
    </location>
</feature>
<dbReference type="PANTHER" id="PTHR33630:SF9">
    <property type="entry name" value="CUTINASE 4"/>
    <property type="match status" value="1"/>
</dbReference>
<dbReference type="SMART" id="SM01110">
    <property type="entry name" value="Cutinase"/>
    <property type="match status" value="1"/>
</dbReference>
<reference evidence="6 7" key="1">
    <citation type="journal article" date="2019" name="Emerg. Microbes Infect.">
        <title>Comprehensive subspecies identification of 175 nontuberculous mycobacteria species based on 7547 genomic profiles.</title>
        <authorList>
            <person name="Matsumoto Y."/>
            <person name="Kinjo T."/>
            <person name="Motooka D."/>
            <person name="Nabeya D."/>
            <person name="Jung N."/>
            <person name="Uechi K."/>
            <person name="Horii T."/>
            <person name="Iida T."/>
            <person name="Fujita J."/>
            <person name="Nakamura S."/>
        </authorList>
    </citation>
    <scope>NUCLEOTIDE SEQUENCE [LARGE SCALE GENOMIC DNA]</scope>
    <source>
        <strain evidence="6 7">JCM 30275</strain>
    </source>
</reference>
<sequence length="221" mass="22534">MRVKLARLVFTVAAVASSLLVMPAAHAADCPDIEVLFARGTFEPPGVGRIGQAFVDAVTADAAGKSVNVYPVDYPASTDFPRAVDGVMDASNHIRATALACPKTKMVLGGYSQGAAVMGFVTANAIPDGFTPPPGLTGPMPNDIADHIAAIALFGKPSPEFMNSIGAPPIAIGPLYATKTIDMCVSADPICSDSGNDGGAHGMYAANGMVGQAAQFAVKRV</sequence>
<keyword evidence="7" id="KW-1185">Reference proteome</keyword>
<evidence type="ECO:0000256" key="5">
    <source>
        <dbReference type="SAM" id="SignalP"/>
    </source>
</evidence>
<comment type="similarity">
    <text evidence="1">Belongs to the cutinase family.</text>
</comment>
<protein>
    <submittedName>
        <fullName evidence="6">Serine esterase</fullName>
    </submittedName>
</protein>
<evidence type="ECO:0000256" key="3">
    <source>
        <dbReference type="ARBA" id="ARBA00022801"/>
    </source>
</evidence>
<keyword evidence="2" id="KW-0719">Serine esterase</keyword>
<dbReference type="SUPFAM" id="SSF53474">
    <property type="entry name" value="alpha/beta-Hydrolases"/>
    <property type="match status" value="1"/>
</dbReference>
<accession>A0A6N4WBL1</accession>
<feature type="chain" id="PRO_5027002044" evidence="5">
    <location>
        <begin position="28"/>
        <end position="221"/>
    </location>
</feature>
<evidence type="ECO:0000256" key="4">
    <source>
        <dbReference type="ARBA" id="ARBA00023157"/>
    </source>
</evidence>
<dbReference type="Gene3D" id="3.40.50.1820">
    <property type="entry name" value="alpha/beta hydrolase"/>
    <property type="match status" value="1"/>
</dbReference>
<evidence type="ECO:0000256" key="2">
    <source>
        <dbReference type="ARBA" id="ARBA00022487"/>
    </source>
</evidence>
<dbReference type="InterPro" id="IPR000675">
    <property type="entry name" value="Cutinase/axe"/>
</dbReference>
<dbReference type="GO" id="GO:0052689">
    <property type="term" value="F:carboxylic ester hydrolase activity"/>
    <property type="evidence" value="ECO:0007669"/>
    <property type="project" value="UniProtKB-KW"/>
</dbReference>
<name>A0A6N4WBL1_9MYCO</name>
<dbReference type="AlphaFoldDB" id="A0A6N4WBL1"/>
<keyword evidence="5" id="KW-0732">Signal</keyword>
<proteinExistence type="inferred from homology"/>
<evidence type="ECO:0000256" key="1">
    <source>
        <dbReference type="ARBA" id="ARBA00007534"/>
    </source>
</evidence>
<dbReference type="InterPro" id="IPR029058">
    <property type="entry name" value="AB_hydrolase_fold"/>
</dbReference>